<reference evidence="2" key="1">
    <citation type="journal article" date="2018" name="Nat. Microbiol.">
        <title>Leveraging single-cell genomics to expand the fungal tree of life.</title>
        <authorList>
            <person name="Ahrendt S.R."/>
            <person name="Quandt C.A."/>
            <person name="Ciobanu D."/>
            <person name="Clum A."/>
            <person name="Salamov A."/>
            <person name="Andreopoulos B."/>
            <person name="Cheng J.F."/>
            <person name="Woyke T."/>
            <person name="Pelin A."/>
            <person name="Henrissat B."/>
            <person name="Reynolds N.K."/>
            <person name="Benny G.L."/>
            <person name="Smith M.E."/>
            <person name="James T.Y."/>
            <person name="Grigoriev I.V."/>
        </authorList>
    </citation>
    <scope>NUCLEOTIDE SEQUENCE [LARGE SCALE GENOMIC DNA]</scope>
</reference>
<dbReference type="EMBL" id="KZ996680">
    <property type="protein sequence ID" value="RKO88485.1"/>
    <property type="molecule type" value="Genomic_DNA"/>
</dbReference>
<proteinExistence type="predicted"/>
<sequence length="383" mass="44468">MAAVVVPDDVPTILPESFPIPETQFKEKKIRYDDRFASHKAWSGKLSSYSNLVDDLFGNQSHCFPATETALSNIIAAIWKNLTLPPLIVTQFESYRWRLRSRRSGYCVRLDIQGRNWRWSILAGGRKARSPCDVASPNSLMWFDSNEKLRCFGDADRKKFKEMFFLCKHYTDLSLIEVDEVHRFYSEGNRLAVTPRRVSPESPLLKVIRIEIICEHDGCIGGLLILFPIYLPYHWLSSIHQRFELLNSLVTGSDRDLVAQIHVQAIHFIMNPTKTAALDENKFLEFVGKPIMTETETRVIKLYKLILNSLLSWQQWHRRALHSGDWLNQPIDFIFAVYIILTSKDKKIQAEPCDFIVDYRRTIREEFKKNRTCDEVPDGLAVE</sequence>
<gene>
    <name evidence="1" type="ORF">BDK51DRAFT_26098</name>
</gene>
<protein>
    <submittedName>
        <fullName evidence="1">Uncharacterized protein</fullName>
    </submittedName>
</protein>
<evidence type="ECO:0000313" key="1">
    <source>
        <dbReference type="EMBL" id="RKO88485.1"/>
    </source>
</evidence>
<accession>A0A4P9WAB2</accession>
<organism evidence="1 2">
    <name type="scientific">Blyttiomyces helicus</name>
    <dbReference type="NCBI Taxonomy" id="388810"/>
    <lineage>
        <taxon>Eukaryota</taxon>
        <taxon>Fungi</taxon>
        <taxon>Fungi incertae sedis</taxon>
        <taxon>Chytridiomycota</taxon>
        <taxon>Chytridiomycota incertae sedis</taxon>
        <taxon>Chytridiomycetes</taxon>
        <taxon>Chytridiomycetes incertae sedis</taxon>
        <taxon>Blyttiomyces</taxon>
    </lineage>
</organism>
<dbReference type="AlphaFoldDB" id="A0A4P9WAB2"/>
<dbReference type="Proteomes" id="UP000269721">
    <property type="component" value="Unassembled WGS sequence"/>
</dbReference>
<evidence type="ECO:0000313" key="2">
    <source>
        <dbReference type="Proteomes" id="UP000269721"/>
    </source>
</evidence>
<keyword evidence="2" id="KW-1185">Reference proteome</keyword>
<name>A0A4P9WAB2_9FUNG</name>